<evidence type="ECO:0008006" key="4">
    <source>
        <dbReference type="Google" id="ProtNLM"/>
    </source>
</evidence>
<dbReference type="Proteomes" id="UP000267521">
    <property type="component" value="Unassembled WGS sequence"/>
</dbReference>
<comment type="caution">
    <text evidence="2">The sequence shown here is derived from an EMBL/GenBank/DDBJ whole genome shotgun (WGS) entry which is preliminary data.</text>
</comment>
<evidence type="ECO:0000313" key="3">
    <source>
        <dbReference type="Proteomes" id="UP000267521"/>
    </source>
</evidence>
<feature type="compositionally biased region" description="Polar residues" evidence="1">
    <location>
        <begin position="146"/>
        <end position="155"/>
    </location>
</feature>
<accession>A0A3M6PVC9</accession>
<dbReference type="EMBL" id="RDQM01000022">
    <property type="protein sequence ID" value="RMW94765.1"/>
    <property type="molecule type" value="Genomic_DNA"/>
</dbReference>
<organism evidence="2 3">
    <name type="scientific">Allofranklinella schreckenbergeri</name>
    <dbReference type="NCBI Taxonomy" id="1076744"/>
    <lineage>
        <taxon>Bacteria</taxon>
        <taxon>Pseudomonadati</taxon>
        <taxon>Pseudomonadota</taxon>
        <taxon>Betaproteobacteria</taxon>
        <taxon>Burkholderiales</taxon>
        <taxon>Comamonadaceae</taxon>
        <taxon>Allofranklinella</taxon>
    </lineage>
</organism>
<sequence length="173" mass="18216">MRACLCRRHALAVASGRPYNARMPLKTSLSHCRLACMMALACTSLLAPAWAQDAPSAPSPTPGDVVVYERVVSRPVSAAVNDASAHGSEAPAPAPGQLKAQAAGNNVRLYQQDAGSRVEELRVRGQTQAITVTPAGAMPAYEVSPGGSQAYQNQPHRAADGTNGPRRWKIGEF</sequence>
<gene>
    <name evidence="2" type="ORF">EBQ26_12070</name>
</gene>
<evidence type="ECO:0000256" key="1">
    <source>
        <dbReference type="SAM" id="MobiDB-lite"/>
    </source>
</evidence>
<name>A0A3M6PVC9_9BURK</name>
<feature type="region of interest" description="Disordered" evidence="1">
    <location>
        <begin position="145"/>
        <end position="173"/>
    </location>
</feature>
<dbReference type="AlphaFoldDB" id="A0A3M6PVC9"/>
<evidence type="ECO:0000313" key="2">
    <source>
        <dbReference type="EMBL" id="RMW94765.1"/>
    </source>
</evidence>
<dbReference type="Gene3D" id="2.20.130.30">
    <property type="entry name" value="Protein of unknown function DUF2782"/>
    <property type="match status" value="1"/>
</dbReference>
<proteinExistence type="predicted"/>
<protein>
    <recommendedName>
        <fullName evidence="4">DUF2782 domain-containing protein</fullName>
    </recommendedName>
</protein>
<reference evidence="2 3" key="1">
    <citation type="submission" date="2018-10" db="EMBL/GenBank/DDBJ databases">
        <title>Comamonadaceae CDC group NO-1 genome sequencing and assembly.</title>
        <authorList>
            <person name="Bernier A.-M."/>
            <person name="Bernard K."/>
        </authorList>
    </citation>
    <scope>NUCLEOTIDE SEQUENCE [LARGE SCALE GENOMIC DNA]</scope>
    <source>
        <strain evidence="2 3">NML970147</strain>
    </source>
</reference>